<feature type="transmembrane region" description="Helical" evidence="15">
    <location>
        <begin position="99"/>
        <end position="117"/>
    </location>
</feature>
<dbReference type="Proteomes" id="UP000266234">
    <property type="component" value="Unassembled WGS sequence"/>
</dbReference>
<reference evidence="18 19" key="1">
    <citation type="journal article" date="2018" name="PLoS Pathog.">
        <title>Evolution of structural diversity of trichothecenes, a family of toxins produced by plant pathogenic and entomopathogenic fungi.</title>
        <authorList>
            <person name="Proctor R.H."/>
            <person name="McCormick S.P."/>
            <person name="Kim H.S."/>
            <person name="Cardoza R.E."/>
            <person name="Stanley A.M."/>
            <person name="Lindo L."/>
            <person name="Kelly A."/>
            <person name="Brown D.W."/>
            <person name="Lee T."/>
            <person name="Vaughan M.M."/>
            <person name="Alexander N.J."/>
            <person name="Busman M."/>
            <person name="Gutierrez S."/>
        </authorList>
    </citation>
    <scope>NUCLEOTIDE SEQUENCE [LARGE SCALE GENOMIC DNA]</scope>
    <source>
        <strain evidence="18 19">NRRL 20695</strain>
    </source>
</reference>
<keyword evidence="9 15" id="KW-1133">Transmembrane helix</keyword>
<sequence>MRVPFLVALACLLCQVFSVHVSGFLEQVPDCAKNCFVQPELPSTCGREINCVCADQNLHTQAVACIEKACLPREALTTINVTSTACDFPIRDRHTQFDILVIILNVVSGIMVGLRILEKLQYERLLRADDYITVACFAVSLGLTVVCVHGLSRNGLGRDAWQFSGDTITTYLCYIYVIKPLYITTVFLTKISILLFYLRIFPTIITRKLIWGTIATAGLGVGEVTLASALLSIALDFWMLAIPLSQVVRLQMKWKRKLAVSFMFALGTFVSVVSIVRLRILIGSTSFSNPTWNFYETCYWSAIEGNVGIWCVCMPDLRLLLVRFLPGSRSTFSSSYAHQSGPSRLQEGRTADNAGIKTDRSVYNQKTKHVVDEASSSTAELVELTVFERGIRV</sequence>
<evidence type="ECO:0000256" key="6">
    <source>
        <dbReference type="ARBA" id="ARBA00022622"/>
    </source>
</evidence>
<evidence type="ECO:0000256" key="11">
    <source>
        <dbReference type="ARBA" id="ARBA00023157"/>
    </source>
</evidence>
<proteinExistence type="inferred from homology"/>
<evidence type="ECO:0000256" key="1">
    <source>
        <dbReference type="ARBA" id="ARBA00004141"/>
    </source>
</evidence>
<keyword evidence="6" id="KW-0325">Glycoprotein</keyword>
<protein>
    <recommendedName>
        <fullName evidence="17">CFEM domain-containing protein</fullName>
    </recommendedName>
</protein>
<evidence type="ECO:0000256" key="14">
    <source>
        <dbReference type="SAM" id="MobiDB-lite"/>
    </source>
</evidence>
<evidence type="ECO:0000256" key="13">
    <source>
        <dbReference type="ARBA" id="ARBA00038359"/>
    </source>
</evidence>
<evidence type="ECO:0000256" key="5">
    <source>
        <dbReference type="ARBA" id="ARBA00022525"/>
    </source>
</evidence>
<keyword evidence="12" id="KW-0449">Lipoprotein</keyword>
<evidence type="ECO:0000256" key="4">
    <source>
        <dbReference type="ARBA" id="ARBA00010031"/>
    </source>
</evidence>
<dbReference type="EMBL" id="PXOG01000088">
    <property type="protein sequence ID" value="RGP77718.1"/>
    <property type="molecule type" value="Genomic_DNA"/>
</dbReference>
<feature type="chain" id="PRO_5017370956" description="CFEM domain-containing protein" evidence="16">
    <location>
        <begin position="19"/>
        <end position="393"/>
    </location>
</feature>
<gene>
    <name evidence="18" type="ORF">FLONG3_4177</name>
</gene>
<keyword evidence="5" id="KW-0964">Secreted</keyword>
<keyword evidence="19" id="KW-1185">Reference proteome</keyword>
<evidence type="ECO:0000313" key="18">
    <source>
        <dbReference type="EMBL" id="RGP77718.1"/>
    </source>
</evidence>
<feature type="signal peptide" evidence="16">
    <location>
        <begin position="1"/>
        <end position="18"/>
    </location>
</feature>
<dbReference type="PANTHER" id="PTHR33048">
    <property type="entry name" value="PTH11-LIKE INTEGRAL MEMBRANE PROTEIN (AFU_ORTHOLOGUE AFUA_5G11245)"/>
    <property type="match status" value="1"/>
</dbReference>
<evidence type="ECO:0000313" key="19">
    <source>
        <dbReference type="Proteomes" id="UP000266234"/>
    </source>
</evidence>
<dbReference type="InterPro" id="IPR052337">
    <property type="entry name" value="SAT4-like"/>
</dbReference>
<dbReference type="Pfam" id="PF05730">
    <property type="entry name" value="CFEM"/>
    <property type="match status" value="1"/>
</dbReference>
<evidence type="ECO:0000256" key="10">
    <source>
        <dbReference type="ARBA" id="ARBA00023136"/>
    </source>
</evidence>
<keyword evidence="8 16" id="KW-0732">Signal</keyword>
<comment type="similarity">
    <text evidence="13">Belongs to the SAT4 family.</text>
</comment>
<evidence type="ECO:0000259" key="17">
    <source>
        <dbReference type="SMART" id="SM00747"/>
    </source>
</evidence>
<evidence type="ECO:0000256" key="7">
    <source>
        <dbReference type="ARBA" id="ARBA00022692"/>
    </source>
</evidence>
<feature type="compositionally biased region" description="Polar residues" evidence="14">
    <location>
        <begin position="331"/>
        <end position="343"/>
    </location>
</feature>
<feature type="transmembrane region" description="Helical" evidence="15">
    <location>
        <begin position="258"/>
        <end position="278"/>
    </location>
</feature>
<dbReference type="GO" id="GO:0005576">
    <property type="term" value="C:extracellular region"/>
    <property type="evidence" value="ECO:0007669"/>
    <property type="project" value="UniProtKB-SubCell"/>
</dbReference>
<dbReference type="InterPro" id="IPR049326">
    <property type="entry name" value="Rhodopsin_dom_fungi"/>
</dbReference>
<dbReference type="SMART" id="SM00747">
    <property type="entry name" value="CFEM"/>
    <property type="match status" value="1"/>
</dbReference>
<feature type="transmembrane region" description="Helical" evidence="15">
    <location>
        <begin position="129"/>
        <end position="151"/>
    </location>
</feature>
<accession>A0A395SZ53</accession>
<organism evidence="18 19">
    <name type="scientific">Fusarium longipes</name>
    <dbReference type="NCBI Taxonomy" id="694270"/>
    <lineage>
        <taxon>Eukaryota</taxon>
        <taxon>Fungi</taxon>
        <taxon>Dikarya</taxon>
        <taxon>Ascomycota</taxon>
        <taxon>Pezizomycotina</taxon>
        <taxon>Sordariomycetes</taxon>
        <taxon>Hypocreomycetidae</taxon>
        <taxon>Hypocreales</taxon>
        <taxon>Nectriaceae</taxon>
        <taxon>Fusarium</taxon>
    </lineage>
</organism>
<name>A0A395SZ53_9HYPO</name>
<dbReference type="OrthoDB" id="2496787at2759"/>
<dbReference type="PANTHER" id="PTHR33048:SF143">
    <property type="entry name" value="EXTRACELLULAR MEMBRANE PROTEIN CFEM DOMAIN-CONTAINING PROTEIN-RELATED"/>
    <property type="match status" value="1"/>
</dbReference>
<keyword evidence="10 15" id="KW-0472">Membrane</keyword>
<evidence type="ECO:0000256" key="2">
    <source>
        <dbReference type="ARBA" id="ARBA00004589"/>
    </source>
</evidence>
<feature type="domain" description="CFEM" evidence="17">
    <location>
        <begin position="24"/>
        <end position="87"/>
    </location>
</feature>
<dbReference type="InterPro" id="IPR008427">
    <property type="entry name" value="Extracellular_membr_CFEM_dom"/>
</dbReference>
<comment type="caution">
    <text evidence="18">The sequence shown here is derived from an EMBL/GenBank/DDBJ whole genome shotgun (WGS) entry which is preliminary data.</text>
</comment>
<feature type="transmembrane region" description="Helical" evidence="15">
    <location>
        <begin position="209"/>
        <end position="238"/>
    </location>
</feature>
<evidence type="ECO:0000256" key="16">
    <source>
        <dbReference type="SAM" id="SignalP"/>
    </source>
</evidence>
<feature type="region of interest" description="Disordered" evidence="14">
    <location>
        <begin position="331"/>
        <end position="350"/>
    </location>
</feature>
<evidence type="ECO:0000256" key="8">
    <source>
        <dbReference type="ARBA" id="ARBA00022729"/>
    </source>
</evidence>
<dbReference type="GO" id="GO:0098552">
    <property type="term" value="C:side of membrane"/>
    <property type="evidence" value="ECO:0007669"/>
    <property type="project" value="UniProtKB-KW"/>
</dbReference>
<evidence type="ECO:0000256" key="9">
    <source>
        <dbReference type="ARBA" id="ARBA00022989"/>
    </source>
</evidence>
<evidence type="ECO:0000256" key="12">
    <source>
        <dbReference type="ARBA" id="ARBA00023288"/>
    </source>
</evidence>
<feature type="transmembrane region" description="Helical" evidence="15">
    <location>
        <begin position="171"/>
        <end position="197"/>
    </location>
</feature>
<dbReference type="AlphaFoldDB" id="A0A395SZ53"/>
<keyword evidence="6" id="KW-0336">GPI-anchor</keyword>
<dbReference type="Pfam" id="PF20684">
    <property type="entry name" value="Fung_rhodopsin"/>
    <property type="match status" value="2"/>
</dbReference>
<comment type="similarity">
    <text evidence="4">Belongs to the RBT5 family.</text>
</comment>
<evidence type="ECO:0000256" key="15">
    <source>
        <dbReference type="SAM" id="Phobius"/>
    </source>
</evidence>
<comment type="subcellular location">
    <subcellularLocation>
        <location evidence="2">Membrane</location>
        <topology evidence="2">Lipid-anchor</topology>
        <topology evidence="2">GPI-anchor</topology>
    </subcellularLocation>
    <subcellularLocation>
        <location evidence="1">Membrane</location>
        <topology evidence="1">Multi-pass membrane protein</topology>
    </subcellularLocation>
    <subcellularLocation>
        <location evidence="3">Secreted</location>
    </subcellularLocation>
</comment>
<keyword evidence="7 15" id="KW-0812">Transmembrane</keyword>
<dbReference type="STRING" id="694270.A0A395SZ53"/>
<keyword evidence="11" id="KW-1015">Disulfide bond</keyword>
<evidence type="ECO:0000256" key="3">
    <source>
        <dbReference type="ARBA" id="ARBA00004613"/>
    </source>
</evidence>